<evidence type="ECO:0008006" key="4">
    <source>
        <dbReference type="Google" id="ProtNLM"/>
    </source>
</evidence>
<evidence type="ECO:0000256" key="1">
    <source>
        <dbReference type="SAM" id="Phobius"/>
    </source>
</evidence>
<gene>
    <name evidence="2" type="ORF">BSTOLATCC_MIC3477</name>
</gene>
<keyword evidence="1" id="KW-0812">Transmembrane</keyword>
<proteinExistence type="predicted"/>
<dbReference type="AlphaFoldDB" id="A0AAU9INY0"/>
<dbReference type="Proteomes" id="UP001162131">
    <property type="component" value="Unassembled WGS sequence"/>
</dbReference>
<protein>
    <recommendedName>
        <fullName evidence="4">ATP synthase F0 subunit 8</fullName>
    </recommendedName>
</protein>
<comment type="caution">
    <text evidence="2">The sequence shown here is derived from an EMBL/GenBank/DDBJ whole genome shotgun (WGS) entry which is preliminary data.</text>
</comment>
<sequence length="109" mass="12618">MIFWKIIGYLKFYNTCSSLGIINECLYLSILISSLFLIYKDITHYSEKSVLLETKLRSLDRTLGNSISDSKSFSFFNDSNGILIISNELENFGDILYANQKSVEYFRLD</sequence>
<name>A0AAU9INY0_9CILI</name>
<accession>A0AAU9INY0</accession>
<dbReference type="EMBL" id="CAJZBQ010000004">
    <property type="protein sequence ID" value="CAG9311185.1"/>
    <property type="molecule type" value="Genomic_DNA"/>
</dbReference>
<reference evidence="2" key="1">
    <citation type="submission" date="2021-09" db="EMBL/GenBank/DDBJ databases">
        <authorList>
            <consortium name="AG Swart"/>
            <person name="Singh M."/>
            <person name="Singh A."/>
            <person name="Seah K."/>
            <person name="Emmerich C."/>
        </authorList>
    </citation>
    <scope>NUCLEOTIDE SEQUENCE</scope>
    <source>
        <strain evidence="2">ATCC30299</strain>
    </source>
</reference>
<keyword evidence="1" id="KW-1133">Transmembrane helix</keyword>
<evidence type="ECO:0000313" key="3">
    <source>
        <dbReference type="Proteomes" id="UP001162131"/>
    </source>
</evidence>
<evidence type="ECO:0000313" key="2">
    <source>
        <dbReference type="EMBL" id="CAG9311185.1"/>
    </source>
</evidence>
<keyword evidence="3" id="KW-1185">Reference proteome</keyword>
<keyword evidence="1" id="KW-0472">Membrane</keyword>
<organism evidence="2 3">
    <name type="scientific">Blepharisma stoltei</name>
    <dbReference type="NCBI Taxonomy" id="1481888"/>
    <lineage>
        <taxon>Eukaryota</taxon>
        <taxon>Sar</taxon>
        <taxon>Alveolata</taxon>
        <taxon>Ciliophora</taxon>
        <taxon>Postciliodesmatophora</taxon>
        <taxon>Heterotrichea</taxon>
        <taxon>Heterotrichida</taxon>
        <taxon>Blepharismidae</taxon>
        <taxon>Blepharisma</taxon>
    </lineage>
</organism>
<feature type="transmembrane region" description="Helical" evidence="1">
    <location>
        <begin position="20"/>
        <end position="39"/>
    </location>
</feature>